<dbReference type="RefSeq" id="WP_139067225.1">
    <property type="nucleotide sequence ID" value="NZ_CP040812.1"/>
</dbReference>
<proteinExistence type="predicted"/>
<accession>A0A5B7X5D5</accession>
<dbReference type="Pfam" id="PF11013">
    <property type="entry name" value="DUF2851"/>
    <property type="match status" value="1"/>
</dbReference>
<organism evidence="1 2">
    <name type="scientific">Antarcticibacterium flavum</name>
    <dbReference type="NCBI Taxonomy" id="2058175"/>
    <lineage>
        <taxon>Bacteria</taxon>
        <taxon>Pseudomonadati</taxon>
        <taxon>Bacteroidota</taxon>
        <taxon>Flavobacteriia</taxon>
        <taxon>Flavobacteriales</taxon>
        <taxon>Flavobacteriaceae</taxon>
        <taxon>Antarcticibacterium</taxon>
    </lineage>
</organism>
<reference evidence="1 2" key="1">
    <citation type="submission" date="2019-06" db="EMBL/GenBank/DDBJ databases">
        <title>Complete genome sequence of Antarcticibacterium flavum KCTC 52984T from an Antarctic marine sediment.</title>
        <authorList>
            <person name="Lee Y.M."/>
            <person name="Shin S.C."/>
        </authorList>
    </citation>
    <scope>NUCLEOTIDE SEQUENCE [LARGE SCALE GENOMIC DNA]</scope>
    <source>
        <strain evidence="1 2">KCTC 52984</strain>
    </source>
</reference>
<gene>
    <name evidence="1" type="ORF">FHG64_15330</name>
</gene>
<dbReference type="InterPro" id="IPR021272">
    <property type="entry name" value="DUF2851"/>
</dbReference>
<protein>
    <submittedName>
        <fullName evidence="1">DUF2851 family protein</fullName>
    </submittedName>
</protein>
<sequence length="427" mass="49270">MKEDFLHYIWKFKKFNPGLARTVHGDPVTLIDPGMANVNSGPDFFNAKLKIGEQLWAGNVEIHIKSSHWYEHHHEKDEAYDNVILHVVWEDDLEIYRKDNSLLPVMELRDIISPATFQNYRELLLAPNASWINCEGSFHSFEEFDLQNWLERLYLERLEAKSKVLLELLKKYENDWEAVLFRLIAKTFGLKVNGSAFLSMAQSFDFKVVRKCRDSLLSLEALFLGQSGLLEEEVEDVYFKELKKEHLYLKKKYRLENKYVERPKFFRLRPDNFPGLRLAQLAALYNGVPHLFSAVVEAGSVQDLKRIFSVAPSAFWKTHYTFSKEHTARNKKLSAAFVDLLIINSLLPVRFSYEKITGTGDPSVILNMVEQLKVENNTVINKFNSIRPGIGTTALDSQALLELKNNYCDKNACLQCNLGIKLLKGEA</sequence>
<evidence type="ECO:0000313" key="1">
    <source>
        <dbReference type="EMBL" id="QCY70656.1"/>
    </source>
</evidence>
<evidence type="ECO:0000313" key="2">
    <source>
        <dbReference type="Proteomes" id="UP000309016"/>
    </source>
</evidence>
<name>A0A5B7X5D5_9FLAO</name>
<dbReference type="Proteomes" id="UP000309016">
    <property type="component" value="Chromosome"/>
</dbReference>
<dbReference type="EMBL" id="CP040812">
    <property type="protein sequence ID" value="QCY70656.1"/>
    <property type="molecule type" value="Genomic_DNA"/>
</dbReference>
<dbReference type="AlphaFoldDB" id="A0A5B7X5D5"/>
<dbReference type="OrthoDB" id="1005072at2"/>
<keyword evidence="2" id="KW-1185">Reference proteome</keyword>
<dbReference type="KEGG" id="afla:FHG64_15330"/>